<dbReference type="EMBL" id="JADOTZ010000001">
    <property type="protein sequence ID" value="MBG6085836.1"/>
    <property type="molecule type" value="Genomic_DNA"/>
</dbReference>
<protein>
    <submittedName>
        <fullName evidence="2">Uncharacterized protein</fullName>
    </submittedName>
</protein>
<reference evidence="2" key="1">
    <citation type="submission" date="2020-11" db="EMBL/GenBank/DDBJ databases">
        <title>Sequencing the genomes of 1000 actinobacteria strains.</title>
        <authorList>
            <person name="Klenk H.-P."/>
        </authorList>
    </citation>
    <scope>NUCLEOTIDE SEQUENCE</scope>
    <source>
        <strain evidence="2">DSM 26152</strain>
    </source>
</reference>
<dbReference type="AlphaFoldDB" id="A0A931GJY7"/>
<evidence type="ECO:0000313" key="2">
    <source>
        <dbReference type="EMBL" id="MBG6085836.1"/>
    </source>
</evidence>
<evidence type="ECO:0000313" key="3">
    <source>
        <dbReference type="Proteomes" id="UP000625033"/>
    </source>
</evidence>
<name>A0A931GJY7_9MICC</name>
<organism evidence="2 3">
    <name type="scientific">Zhihengliuella flava</name>
    <dbReference type="NCBI Taxonomy" id="1285193"/>
    <lineage>
        <taxon>Bacteria</taxon>
        <taxon>Bacillati</taxon>
        <taxon>Actinomycetota</taxon>
        <taxon>Actinomycetes</taxon>
        <taxon>Micrococcales</taxon>
        <taxon>Micrococcaceae</taxon>
        <taxon>Zhihengliuella</taxon>
    </lineage>
</organism>
<accession>A0A931GJY7</accession>
<dbReference type="Proteomes" id="UP000625033">
    <property type="component" value="Unassembled WGS sequence"/>
</dbReference>
<proteinExistence type="predicted"/>
<comment type="caution">
    <text evidence="2">The sequence shown here is derived from an EMBL/GenBank/DDBJ whole genome shotgun (WGS) entry which is preliminary data.</text>
</comment>
<feature type="region of interest" description="Disordered" evidence="1">
    <location>
        <begin position="1"/>
        <end position="23"/>
    </location>
</feature>
<keyword evidence="3" id="KW-1185">Reference proteome</keyword>
<dbReference type="RefSeq" id="WP_196836975.1">
    <property type="nucleotide sequence ID" value="NZ_JADOTZ010000001.1"/>
</dbReference>
<gene>
    <name evidence="2" type="ORF">IW252_002603</name>
</gene>
<sequence>MTEPSLPGNPYAQGPDNYRSTLHDEGKSHLAYEIGAILALAYEQRTANLIALAALDASIGMDPSSMAREAYERMGGQA</sequence>
<evidence type="ECO:0000256" key="1">
    <source>
        <dbReference type="SAM" id="MobiDB-lite"/>
    </source>
</evidence>